<evidence type="ECO:0000313" key="2">
    <source>
        <dbReference type="Proteomes" id="UP000324222"/>
    </source>
</evidence>
<organism evidence="1 2">
    <name type="scientific">Portunus trituberculatus</name>
    <name type="common">Swimming crab</name>
    <name type="synonym">Neptunus trituberculatus</name>
    <dbReference type="NCBI Taxonomy" id="210409"/>
    <lineage>
        <taxon>Eukaryota</taxon>
        <taxon>Metazoa</taxon>
        <taxon>Ecdysozoa</taxon>
        <taxon>Arthropoda</taxon>
        <taxon>Crustacea</taxon>
        <taxon>Multicrustacea</taxon>
        <taxon>Malacostraca</taxon>
        <taxon>Eumalacostraca</taxon>
        <taxon>Eucarida</taxon>
        <taxon>Decapoda</taxon>
        <taxon>Pleocyemata</taxon>
        <taxon>Brachyura</taxon>
        <taxon>Eubrachyura</taxon>
        <taxon>Portunoidea</taxon>
        <taxon>Portunidae</taxon>
        <taxon>Portuninae</taxon>
        <taxon>Portunus</taxon>
    </lineage>
</organism>
<name>A0A5B7GQM7_PORTR</name>
<sequence length="50" mass="5454">MPAASACPLPRSIYGMPAASIHFVDKLGLAVQHTVRQWSVTVSFHFGDQK</sequence>
<comment type="caution">
    <text evidence="1">The sequence shown here is derived from an EMBL/GenBank/DDBJ whole genome shotgun (WGS) entry which is preliminary data.</text>
</comment>
<dbReference type="EMBL" id="VSRR010016501">
    <property type="protein sequence ID" value="MPC59368.1"/>
    <property type="molecule type" value="Genomic_DNA"/>
</dbReference>
<accession>A0A5B7GQM7</accession>
<evidence type="ECO:0000313" key="1">
    <source>
        <dbReference type="EMBL" id="MPC59368.1"/>
    </source>
</evidence>
<dbReference type="Proteomes" id="UP000324222">
    <property type="component" value="Unassembled WGS sequence"/>
</dbReference>
<reference evidence="1 2" key="1">
    <citation type="submission" date="2019-05" db="EMBL/GenBank/DDBJ databases">
        <title>Another draft genome of Portunus trituberculatus and its Hox gene families provides insights of decapod evolution.</title>
        <authorList>
            <person name="Jeong J.-H."/>
            <person name="Song I."/>
            <person name="Kim S."/>
            <person name="Choi T."/>
            <person name="Kim D."/>
            <person name="Ryu S."/>
            <person name="Kim W."/>
        </authorList>
    </citation>
    <scope>NUCLEOTIDE SEQUENCE [LARGE SCALE GENOMIC DNA]</scope>
    <source>
        <tissue evidence="1">Muscle</tissue>
    </source>
</reference>
<gene>
    <name evidence="1" type="ORF">E2C01_053386</name>
</gene>
<protein>
    <submittedName>
        <fullName evidence="1">Uncharacterized protein</fullName>
    </submittedName>
</protein>
<proteinExistence type="predicted"/>
<dbReference type="AlphaFoldDB" id="A0A5B7GQM7"/>
<keyword evidence="2" id="KW-1185">Reference proteome</keyword>